<dbReference type="PRINTS" id="PR00992">
    <property type="entry name" value="ALARACEMASE"/>
</dbReference>
<comment type="catalytic activity">
    <reaction evidence="1 5">
        <text>L-alanine = D-alanine</text>
        <dbReference type="Rhea" id="RHEA:20249"/>
        <dbReference type="ChEBI" id="CHEBI:57416"/>
        <dbReference type="ChEBI" id="CHEBI:57972"/>
        <dbReference type="EC" id="5.1.1.1"/>
    </reaction>
</comment>
<dbReference type="NCBIfam" id="TIGR00492">
    <property type="entry name" value="alr"/>
    <property type="match status" value="1"/>
</dbReference>
<keyword evidence="10" id="KW-1185">Reference proteome</keyword>
<comment type="pathway">
    <text evidence="5">Amino-acid biosynthesis; D-alanine biosynthesis; D-alanine from L-alanine: step 1/1.</text>
</comment>
<evidence type="ECO:0000256" key="1">
    <source>
        <dbReference type="ARBA" id="ARBA00000316"/>
    </source>
</evidence>
<dbReference type="InterPro" id="IPR000821">
    <property type="entry name" value="Ala_racemase"/>
</dbReference>
<comment type="cofactor">
    <cofactor evidence="2 5 6">
        <name>pyridoxal 5'-phosphate</name>
        <dbReference type="ChEBI" id="CHEBI:597326"/>
    </cofactor>
</comment>
<dbReference type="FunFam" id="3.20.20.10:FF:000002">
    <property type="entry name" value="Alanine racemase"/>
    <property type="match status" value="1"/>
</dbReference>
<keyword evidence="3 5" id="KW-0663">Pyridoxal phosphate</keyword>
<dbReference type="InterPro" id="IPR020622">
    <property type="entry name" value="Ala_racemase_pyridoxalP-BS"/>
</dbReference>
<evidence type="ECO:0000256" key="3">
    <source>
        <dbReference type="ARBA" id="ARBA00022898"/>
    </source>
</evidence>
<dbReference type="RefSeq" id="WP_246140242.1">
    <property type="nucleotide sequence ID" value="NZ_VNIB01000011.1"/>
</dbReference>
<comment type="function">
    <text evidence="5">Catalyzes the interconversion of L-alanine and D-alanine. May also act on other amino acids.</text>
</comment>
<dbReference type="PANTHER" id="PTHR30511">
    <property type="entry name" value="ALANINE RACEMASE"/>
    <property type="match status" value="1"/>
</dbReference>
<dbReference type="UniPathway" id="UPA00042">
    <property type="reaction ID" value="UER00497"/>
</dbReference>
<dbReference type="GO" id="GO:0030632">
    <property type="term" value="P:D-alanine biosynthetic process"/>
    <property type="evidence" value="ECO:0007669"/>
    <property type="project" value="UniProtKB-UniRule"/>
</dbReference>
<dbReference type="SMART" id="SM01005">
    <property type="entry name" value="Ala_racemase_C"/>
    <property type="match status" value="1"/>
</dbReference>
<feature type="active site" description="Proton acceptor; specific for L-alanine" evidence="5">
    <location>
        <position position="263"/>
    </location>
</feature>
<evidence type="ECO:0000256" key="4">
    <source>
        <dbReference type="ARBA" id="ARBA00023235"/>
    </source>
</evidence>
<organism evidence="9 10">
    <name type="scientific">Geothermobacter ehrlichii</name>
    <dbReference type="NCBI Taxonomy" id="213224"/>
    <lineage>
        <taxon>Bacteria</taxon>
        <taxon>Pseudomonadati</taxon>
        <taxon>Thermodesulfobacteriota</taxon>
        <taxon>Desulfuromonadia</taxon>
        <taxon>Desulfuromonadales</taxon>
        <taxon>Geothermobacteraceae</taxon>
        <taxon>Geothermobacter</taxon>
    </lineage>
</organism>
<evidence type="ECO:0000256" key="6">
    <source>
        <dbReference type="PIRSR" id="PIRSR600821-50"/>
    </source>
</evidence>
<dbReference type="SUPFAM" id="SSF51419">
    <property type="entry name" value="PLP-binding barrel"/>
    <property type="match status" value="1"/>
</dbReference>
<comment type="similarity">
    <text evidence="5">Belongs to the alanine racemase family.</text>
</comment>
<dbReference type="InterPro" id="IPR029066">
    <property type="entry name" value="PLP-binding_barrel"/>
</dbReference>
<dbReference type="PROSITE" id="PS00395">
    <property type="entry name" value="ALANINE_RACEMASE"/>
    <property type="match status" value="1"/>
</dbReference>
<name>A0A5D3WFZ3_9BACT</name>
<dbReference type="GO" id="GO:0008784">
    <property type="term" value="F:alanine racemase activity"/>
    <property type="evidence" value="ECO:0007669"/>
    <property type="project" value="UniProtKB-UniRule"/>
</dbReference>
<dbReference type="InterPro" id="IPR009006">
    <property type="entry name" value="Ala_racemase/Decarboxylase_C"/>
</dbReference>
<feature type="active site" description="Proton acceptor; specific for D-alanine" evidence="5">
    <location>
        <position position="37"/>
    </location>
</feature>
<evidence type="ECO:0000259" key="8">
    <source>
        <dbReference type="SMART" id="SM01005"/>
    </source>
</evidence>
<reference evidence="9 10" key="1">
    <citation type="submission" date="2019-07" db="EMBL/GenBank/DDBJ databases">
        <title>Genomic Encyclopedia of Type Strains, Phase IV (KMG-IV): sequencing the most valuable type-strain genomes for metagenomic binning, comparative biology and taxonomic classification.</title>
        <authorList>
            <person name="Goeker M."/>
        </authorList>
    </citation>
    <scope>NUCLEOTIDE SEQUENCE [LARGE SCALE GENOMIC DNA]</scope>
    <source>
        <strain evidence="9 10">SS015</strain>
    </source>
</reference>
<dbReference type="Pfam" id="PF01168">
    <property type="entry name" value="Ala_racemase_N"/>
    <property type="match status" value="1"/>
</dbReference>
<dbReference type="EC" id="5.1.1.1" evidence="5"/>
<sequence>MAMSHPNQVRIDLSALRHNFRLAKRAFSGRPLLAVVKADAYGHGAEQVARALHDEGAEMFGVAHLREAESLRRLGLVQPILLFCGADPGDAGVLADLGLVPMLFDLELARALDAAGRARGRRIPVHLKIDTGMGRVGFRPEELDQVLAALAALRHVAIEGVVSHLAMADEREHPWSDRQYDTFAACLERVRQAGFQPRWVHLSNSAGLFGREFPLCNLARPGISLYGGLPGEGFRHLDLKPVMSFVSRVAQVKKVPAGTGISYGHRFVTRQESLLAAIPVGYSDGYLRALTNRAQVLIRGRRVPLVGRVCMNWILADVGALPRVAVGDPVTLLGTDGSECIRGDELAGWADTIDYEIFCLLGSCNPRCYLGR</sequence>
<dbReference type="PANTHER" id="PTHR30511:SF0">
    <property type="entry name" value="ALANINE RACEMASE, CATABOLIC-RELATED"/>
    <property type="match status" value="1"/>
</dbReference>
<evidence type="ECO:0000313" key="10">
    <source>
        <dbReference type="Proteomes" id="UP000324159"/>
    </source>
</evidence>
<evidence type="ECO:0000256" key="2">
    <source>
        <dbReference type="ARBA" id="ARBA00001933"/>
    </source>
</evidence>
<protein>
    <recommendedName>
        <fullName evidence="5">Alanine racemase</fullName>
        <ecNumber evidence="5">5.1.1.1</ecNumber>
    </recommendedName>
</protein>
<dbReference type="CDD" id="cd00430">
    <property type="entry name" value="PLPDE_III_AR"/>
    <property type="match status" value="1"/>
</dbReference>
<accession>A0A5D3WFZ3</accession>
<dbReference type="Gene3D" id="2.40.37.10">
    <property type="entry name" value="Lyase, Ornithine Decarboxylase, Chain A, domain 1"/>
    <property type="match status" value="1"/>
</dbReference>
<dbReference type="Gene3D" id="3.20.20.10">
    <property type="entry name" value="Alanine racemase"/>
    <property type="match status" value="1"/>
</dbReference>
<dbReference type="GO" id="GO:0030170">
    <property type="term" value="F:pyridoxal phosphate binding"/>
    <property type="evidence" value="ECO:0007669"/>
    <property type="project" value="UniProtKB-UniRule"/>
</dbReference>
<feature type="binding site" evidence="5 7">
    <location>
        <position position="135"/>
    </location>
    <ligand>
        <name>substrate</name>
    </ligand>
</feature>
<dbReference type="InterPro" id="IPR001608">
    <property type="entry name" value="Ala_racemase_N"/>
</dbReference>
<proteinExistence type="inferred from homology"/>
<dbReference type="SUPFAM" id="SSF50621">
    <property type="entry name" value="Alanine racemase C-terminal domain-like"/>
    <property type="match status" value="1"/>
</dbReference>
<feature type="domain" description="Alanine racemase C-terminal" evidence="8">
    <location>
        <begin position="242"/>
        <end position="370"/>
    </location>
</feature>
<evidence type="ECO:0000256" key="5">
    <source>
        <dbReference type="HAMAP-Rule" id="MF_01201"/>
    </source>
</evidence>
<dbReference type="Pfam" id="PF00842">
    <property type="entry name" value="Ala_racemase_C"/>
    <property type="match status" value="1"/>
</dbReference>
<feature type="binding site" evidence="5 7">
    <location>
        <position position="311"/>
    </location>
    <ligand>
        <name>substrate</name>
    </ligand>
</feature>
<dbReference type="GO" id="GO:0005829">
    <property type="term" value="C:cytosol"/>
    <property type="evidence" value="ECO:0007669"/>
    <property type="project" value="TreeGrafter"/>
</dbReference>
<dbReference type="AlphaFoldDB" id="A0A5D3WFZ3"/>
<dbReference type="HAMAP" id="MF_01201">
    <property type="entry name" value="Ala_racemase"/>
    <property type="match status" value="1"/>
</dbReference>
<keyword evidence="4 5" id="KW-0413">Isomerase</keyword>
<feature type="modified residue" description="N6-(pyridoxal phosphate)lysine" evidence="5 6">
    <location>
        <position position="37"/>
    </location>
</feature>
<dbReference type="EMBL" id="VNIB01000011">
    <property type="protein sequence ID" value="TYO97078.1"/>
    <property type="molecule type" value="Genomic_DNA"/>
</dbReference>
<gene>
    <name evidence="9" type="ORF">EDC39_1116</name>
</gene>
<evidence type="ECO:0000313" key="9">
    <source>
        <dbReference type="EMBL" id="TYO97078.1"/>
    </source>
</evidence>
<dbReference type="Proteomes" id="UP000324159">
    <property type="component" value="Unassembled WGS sequence"/>
</dbReference>
<comment type="caution">
    <text evidence="9">The sequence shown here is derived from an EMBL/GenBank/DDBJ whole genome shotgun (WGS) entry which is preliminary data.</text>
</comment>
<dbReference type="InterPro" id="IPR011079">
    <property type="entry name" value="Ala_racemase_C"/>
</dbReference>
<evidence type="ECO:0000256" key="7">
    <source>
        <dbReference type="PIRSR" id="PIRSR600821-52"/>
    </source>
</evidence>